<reference evidence="1 2" key="1">
    <citation type="submission" date="2020-05" db="EMBL/GenBank/DDBJ databases">
        <title>Genome Sequencing of Type Strains.</title>
        <authorList>
            <person name="Lemaire J.F."/>
            <person name="Inderbitzin P."/>
            <person name="Gregorio O.A."/>
            <person name="Collins S.B."/>
            <person name="Wespe N."/>
            <person name="Knight-Connoni V."/>
        </authorList>
    </citation>
    <scope>NUCLEOTIDE SEQUENCE [LARGE SCALE GENOMIC DNA]</scope>
    <source>
        <strain evidence="1 2">DSM 100049</strain>
    </source>
</reference>
<sequence>MTNTDAKIMREAGIVRAYAEKTDADLLRWHEDDEAVAVITGRGIAATEIETAIRSQGHE</sequence>
<accession>A0A7Y6EG62</accession>
<dbReference type="AlphaFoldDB" id="A0A7Y6EG62"/>
<organism evidence="1 2">
    <name type="scientific">Sphingomonas zeae</name>
    <dbReference type="NCBI Taxonomy" id="1646122"/>
    <lineage>
        <taxon>Bacteria</taxon>
        <taxon>Pseudomonadati</taxon>
        <taxon>Pseudomonadota</taxon>
        <taxon>Alphaproteobacteria</taxon>
        <taxon>Sphingomonadales</taxon>
        <taxon>Sphingomonadaceae</taxon>
        <taxon>Sphingomonas</taxon>
    </lineage>
</organism>
<evidence type="ECO:0000313" key="2">
    <source>
        <dbReference type="Proteomes" id="UP000536441"/>
    </source>
</evidence>
<dbReference type="Proteomes" id="UP000536441">
    <property type="component" value="Unassembled WGS sequence"/>
</dbReference>
<keyword evidence="2" id="KW-1185">Reference proteome</keyword>
<protein>
    <submittedName>
        <fullName evidence="1">Uncharacterized protein</fullName>
    </submittedName>
</protein>
<evidence type="ECO:0000313" key="1">
    <source>
        <dbReference type="EMBL" id="NUU46026.1"/>
    </source>
</evidence>
<gene>
    <name evidence="1" type="ORF">HP438_03420</name>
</gene>
<name>A0A7Y6EG62_9SPHN</name>
<comment type="caution">
    <text evidence="1">The sequence shown here is derived from an EMBL/GenBank/DDBJ whole genome shotgun (WGS) entry which is preliminary data.</text>
</comment>
<proteinExistence type="predicted"/>
<dbReference type="RefSeq" id="WP_175310803.1">
    <property type="nucleotide sequence ID" value="NZ_CBCRYR010000041.1"/>
</dbReference>
<dbReference type="EMBL" id="JABMCH010000050">
    <property type="protein sequence ID" value="NUU46026.1"/>
    <property type="molecule type" value="Genomic_DNA"/>
</dbReference>